<dbReference type="AlphaFoldDB" id="A0A6M3LP86"/>
<evidence type="ECO:0000313" key="1">
    <source>
        <dbReference type="EMBL" id="QJA97187.1"/>
    </source>
</evidence>
<organism evidence="1">
    <name type="scientific">viral metagenome</name>
    <dbReference type="NCBI Taxonomy" id="1070528"/>
    <lineage>
        <taxon>unclassified sequences</taxon>
        <taxon>metagenomes</taxon>
        <taxon>organismal metagenomes</taxon>
    </lineage>
</organism>
<gene>
    <name evidence="1" type="ORF">MM415B06522_0009</name>
</gene>
<protein>
    <submittedName>
        <fullName evidence="1">Uncharacterized protein</fullName>
    </submittedName>
</protein>
<dbReference type="EMBL" id="MT143470">
    <property type="protein sequence ID" value="QJA97187.1"/>
    <property type="molecule type" value="Genomic_DNA"/>
</dbReference>
<reference evidence="1" key="1">
    <citation type="submission" date="2020-03" db="EMBL/GenBank/DDBJ databases">
        <title>The deep terrestrial virosphere.</title>
        <authorList>
            <person name="Holmfeldt K."/>
            <person name="Nilsson E."/>
            <person name="Simone D."/>
            <person name="Lopez-Fernandez M."/>
            <person name="Wu X."/>
            <person name="de Brujin I."/>
            <person name="Lundin D."/>
            <person name="Andersson A."/>
            <person name="Bertilsson S."/>
            <person name="Dopson M."/>
        </authorList>
    </citation>
    <scope>NUCLEOTIDE SEQUENCE</scope>
    <source>
        <strain evidence="1">MM415B06522</strain>
    </source>
</reference>
<name>A0A6M3LP86_9ZZZZ</name>
<proteinExistence type="predicted"/>
<accession>A0A6M3LP86</accession>
<sequence length="183" mass="20988">MSLHFGPRHIAAVNAEHLGRLARFAPEDNAPSWWTDRASADYRLAALLFVAPFGDLTEAHIAADPLAFDHALREWRVCDKCKAAQLAEGRVKGDHGPQGTDCTLEKAILRWQRIDDKGQDIYIYDESLAGTRNWYLDIVQRADHTWHWAKRRCADKLRRQQLIEDRVRGWEMVGGMQAREVEA</sequence>